<evidence type="ECO:0000259" key="1">
    <source>
        <dbReference type="Pfam" id="PF06527"/>
    </source>
</evidence>
<keyword evidence="3" id="KW-1185">Reference proteome</keyword>
<dbReference type="Pfam" id="PF06527">
    <property type="entry name" value="TniQ"/>
    <property type="match status" value="1"/>
</dbReference>
<dbReference type="Proteomes" id="UP000220927">
    <property type="component" value="Plasmid pRapFH23a"/>
</dbReference>
<dbReference type="KEGG" id="rad:CO657_23550"/>
<dbReference type="RefSeq" id="WP_054186121.1">
    <property type="nucleotide sequence ID" value="NZ_CP034999.1"/>
</dbReference>
<evidence type="ECO:0000313" key="3">
    <source>
        <dbReference type="Proteomes" id="UP000220927"/>
    </source>
</evidence>
<geneLocation type="plasmid" evidence="3">
    <name>prapfh23a</name>
</geneLocation>
<sequence length="347" mass="38855">MTAIDDHAPTIAIRERYRDAVSDRWPVTVMPQPDELLSSWLHRIAYANGVAPRAFARVLGLNPGMWSAALDLRLPADIVQLLSANTGITPTQLSAMTLSHGVPRKLLLPLRNNGRQWSSTWLQFCCRCLAEDAQPYFRRRWRLATRVSCTKHGCRLRDRCPSCHCGIAVFDQAELVPQHYCVPCGYDLRRAPIPHLSPATRTLDRCIDDICSLAALTDTPAGHVLIRRLLSMPSVGGYYSPMTLTSLSTAARTYCAQRLNLPSEWPVDSAKDGDEEREARRLRRLIPPTSDHRAWIELLANALRRRRGRPGASKGNEPAIKLPDLLGAYAMMSPGTGRRLRRKPRGV</sequence>
<organism evidence="2 3">
    <name type="scientific">Rhizobium acidisoli</name>
    <dbReference type="NCBI Taxonomy" id="1538158"/>
    <lineage>
        <taxon>Bacteria</taxon>
        <taxon>Pseudomonadati</taxon>
        <taxon>Pseudomonadota</taxon>
        <taxon>Alphaproteobacteria</taxon>
        <taxon>Hyphomicrobiales</taxon>
        <taxon>Rhizobiaceae</taxon>
        <taxon>Rhizobium/Agrobacterium group</taxon>
        <taxon>Rhizobium</taxon>
    </lineage>
</organism>
<reference evidence="2 3" key="1">
    <citation type="submission" date="2019-01" db="EMBL/GenBank/DDBJ databases">
        <title>Genomic insights into the origins and evolution of symbiotic genes in the Phaseolus vulgaris microsymbionts.</title>
        <authorList>
            <person name="Tong W."/>
        </authorList>
    </citation>
    <scope>NUCLEOTIDE SEQUENCE [LARGE SCALE GENOMIC DNA]</scope>
    <source>
        <strain evidence="2 3">FH23</strain>
        <plasmid evidence="3">prapfh23a</plasmid>
    </source>
</reference>
<proteinExistence type="predicted"/>
<dbReference type="InterPro" id="IPR009492">
    <property type="entry name" value="TniQ"/>
</dbReference>
<name>A0AAE6C361_9HYPH</name>
<feature type="domain" description="TniQ" evidence="1">
    <location>
        <begin position="26"/>
        <end position="156"/>
    </location>
</feature>
<evidence type="ECO:0000313" key="2">
    <source>
        <dbReference type="EMBL" id="QAS80985.1"/>
    </source>
</evidence>
<dbReference type="AlphaFoldDB" id="A0AAE6C361"/>
<dbReference type="EMBL" id="CP034999">
    <property type="protein sequence ID" value="QAS80985.1"/>
    <property type="molecule type" value="Genomic_DNA"/>
</dbReference>
<accession>A0AAE6C361</accession>
<protein>
    <recommendedName>
        <fullName evidence="1">TniQ domain-containing protein</fullName>
    </recommendedName>
</protein>
<gene>
    <name evidence="2" type="ORF">CO657_23550</name>
</gene>
<keyword evidence="2" id="KW-0614">Plasmid</keyword>